<dbReference type="AlphaFoldDB" id="A0A835F4F0"/>
<feature type="compositionally biased region" description="Basic and acidic residues" evidence="1">
    <location>
        <begin position="50"/>
        <end position="63"/>
    </location>
</feature>
<dbReference type="EMBL" id="JACEFO010001629">
    <property type="protein sequence ID" value="KAF8727942.1"/>
    <property type="molecule type" value="Genomic_DNA"/>
</dbReference>
<dbReference type="Proteomes" id="UP000636709">
    <property type="component" value="Unassembled WGS sequence"/>
</dbReference>
<evidence type="ECO:0000256" key="1">
    <source>
        <dbReference type="SAM" id="MobiDB-lite"/>
    </source>
</evidence>
<dbReference type="Pfam" id="PF24758">
    <property type="entry name" value="LRR_At5g56370"/>
    <property type="match status" value="1"/>
</dbReference>
<feature type="domain" description="F-box" evidence="2">
    <location>
        <begin position="146"/>
        <end position="179"/>
    </location>
</feature>
<dbReference type="InterPro" id="IPR036047">
    <property type="entry name" value="F-box-like_dom_sf"/>
</dbReference>
<dbReference type="SUPFAM" id="SSF81383">
    <property type="entry name" value="F-box domain"/>
    <property type="match status" value="1"/>
</dbReference>
<protein>
    <recommendedName>
        <fullName evidence="2">F-box domain-containing protein</fullName>
    </recommendedName>
</protein>
<gene>
    <name evidence="3" type="ORF">HU200_018512</name>
</gene>
<dbReference type="PANTHER" id="PTHR32141:SF160">
    <property type="entry name" value="F-BOX DOMAIN-CONTAINING PROTEIN"/>
    <property type="match status" value="1"/>
</dbReference>
<dbReference type="InterPro" id="IPR055302">
    <property type="entry name" value="F-box_dom-containing"/>
</dbReference>
<dbReference type="InterPro" id="IPR001810">
    <property type="entry name" value="F-box_dom"/>
</dbReference>
<dbReference type="OrthoDB" id="584579at2759"/>
<proteinExistence type="predicted"/>
<dbReference type="PANTHER" id="PTHR32141">
    <property type="match status" value="1"/>
</dbReference>
<accession>A0A835F4F0</accession>
<reference evidence="3" key="1">
    <citation type="submission" date="2020-07" db="EMBL/GenBank/DDBJ databases">
        <title>Genome sequence and genetic diversity analysis of an under-domesticated orphan crop, white fonio (Digitaria exilis).</title>
        <authorList>
            <person name="Bennetzen J.L."/>
            <person name="Chen S."/>
            <person name="Ma X."/>
            <person name="Wang X."/>
            <person name="Yssel A.E.J."/>
            <person name="Chaluvadi S.R."/>
            <person name="Johnson M."/>
            <person name="Gangashetty P."/>
            <person name="Hamidou F."/>
            <person name="Sanogo M.D."/>
            <person name="Zwaenepoel A."/>
            <person name="Wallace J."/>
            <person name="Van De Peer Y."/>
            <person name="Van Deynze A."/>
        </authorList>
    </citation>
    <scope>NUCLEOTIDE SEQUENCE</scope>
    <source>
        <tissue evidence="3">Leaves</tissue>
    </source>
</reference>
<evidence type="ECO:0000313" key="3">
    <source>
        <dbReference type="EMBL" id="KAF8727942.1"/>
    </source>
</evidence>
<sequence length="324" mass="34594">MTHVPQLGSTPLPVRLNGPFSPLPPPVTPSPNLTGDAATGRDTPCVEGTEECRTVEDETRGADGVDEEGSLGDLGNPDDGADDASGGVGKEGGAGDATGSDAAIAISSAAPSLPGGPAAMGDDAIANRQHHQELPLGGGGGEDGSPDLISRLPDEVLGDIISLLSIRDGARTQAISRRWWPLWRAAPLNLKVYGVLSSERKGVVTKILLSEHTGPVRCFHLHDFELNGCYDYAMLDGWLRSRAFTGLREIYFRYWWAQQPKPMPPSALRFAPTLCVAWIPFCEFPSELSLALGFPHLKKLSLRQVTISEDALHSLLSALWLLCS</sequence>
<dbReference type="PROSITE" id="PS50181">
    <property type="entry name" value="FBOX"/>
    <property type="match status" value="1"/>
</dbReference>
<dbReference type="InterPro" id="IPR055411">
    <property type="entry name" value="LRR_FXL15/At3g58940/PEG3-like"/>
</dbReference>
<feature type="compositionally biased region" description="Gly residues" evidence="1">
    <location>
        <begin position="86"/>
        <end position="96"/>
    </location>
</feature>
<evidence type="ECO:0000259" key="2">
    <source>
        <dbReference type="PROSITE" id="PS50181"/>
    </source>
</evidence>
<keyword evidence="4" id="KW-1185">Reference proteome</keyword>
<name>A0A835F4F0_9POAL</name>
<feature type="region of interest" description="Disordered" evidence="1">
    <location>
        <begin position="1"/>
        <end position="96"/>
    </location>
</feature>
<evidence type="ECO:0000313" key="4">
    <source>
        <dbReference type="Proteomes" id="UP000636709"/>
    </source>
</evidence>
<comment type="caution">
    <text evidence="3">The sequence shown here is derived from an EMBL/GenBank/DDBJ whole genome shotgun (WGS) entry which is preliminary data.</text>
</comment>
<organism evidence="3 4">
    <name type="scientific">Digitaria exilis</name>
    <dbReference type="NCBI Taxonomy" id="1010633"/>
    <lineage>
        <taxon>Eukaryota</taxon>
        <taxon>Viridiplantae</taxon>
        <taxon>Streptophyta</taxon>
        <taxon>Embryophyta</taxon>
        <taxon>Tracheophyta</taxon>
        <taxon>Spermatophyta</taxon>
        <taxon>Magnoliopsida</taxon>
        <taxon>Liliopsida</taxon>
        <taxon>Poales</taxon>
        <taxon>Poaceae</taxon>
        <taxon>PACMAD clade</taxon>
        <taxon>Panicoideae</taxon>
        <taxon>Panicodae</taxon>
        <taxon>Paniceae</taxon>
        <taxon>Anthephorinae</taxon>
        <taxon>Digitaria</taxon>
    </lineage>
</organism>